<keyword evidence="2" id="KW-0902">Two-component regulatory system</keyword>
<feature type="modified residue" description="4-aspartylphosphate" evidence="3">
    <location>
        <position position="52"/>
    </location>
</feature>
<evidence type="ECO:0000313" key="6">
    <source>
        <dbReference type="Proteomes" id="UP000729733"/>
    </source>
</evidence>
<dbReference type="Proteomes" id="UP000729733">
    <property type="component" value="Unassembled WGS sequence"/>
</dbReference>
<dbReference type="RefSeq" id="WP_229642210.1">
    <property type="nucleotide sequence ID" value="NZ_JADWDC010000067.1"/>
</dbReference>
<accession>A0A964FL22</accession>
<evidence type="ECO:0000256" key="1">
    <source>
        <dbReference type="ARBA" id="ARBA00022553"/>
    </source>
</evidence>
<sequence>MSKVLVVDDSLTDRRTTTTYLEQAGLSVMDVESAEEALEKVGQYQPNIIVLDVVMGGKSGFELCRTLKADLATKKIPVILCSSKSTEADKMWGDVVGADAYLAKPVNRDELIDKVQQLIAS</sequence>
<evidence type="ECO:0000256" key="2">
    <source>
        <dbReference type="ARBA" id="ARBA00023012"/>
    </source>
</evidence>
<evidence type="ECO:0000259" key="4">
    <source>
        <dbReference type="PROSITE" id="PS50110"/>
    </source>
</evidence>
<proteinExistence type="predicted"/>
<dbReference type="AlphaFoldDB" id="A0A964FL22"/>
<reference evidence="5" key="1">
    <citation type="journal article" date="2021" name="Antonie Van Leeuwenhoek">
        <title>Draft genome and description of Waterburya agarophytonicola gen. nov. sp. nov. (Pleurocapsales, Cyanobacteria): a seaweed symbiont.</title>
        <authorList>
            <person name="Bonthond G."/>
            <person name="Shalygin S."/>
            <person name="Bayer T."/>
            <person name="Weinberger F."/>
        </authorList>
    </citation>
    <scope>NUCLEOTIDE SEQUENCE</scope>
    <source>
        <strain evidence="5">KI4</strain>
    </source>
</reference>
<dbReference type="InterPro" id="IPR011006">
    <property type="entry name" value="CheY-like_superfamily"/>
</dbReference>
<evidence type="ECO:0000313" key="5">
    <source>
        <dbReference type="EMBL" id="MCC0179113.1"/>
    </source>
</evidence>
<evidence type="ECO:0000256" key="3">
    <source>
        <dbReference type="PROSITE-ProRule" id="PRU00169"/>
    </source>
</evidence>
<gene>
    <name evidence="5" type="ORF">I4641_19270</name>
</gene>
<dbReference type="SUPFAM" id="SSF52172">
    <property type="entry name" value="CheY-like"/>
    <property type="match status" value="1"/>
</dbReference>
<keyword evidence="1 3" id="KW-0597">Phosphoprotein</keyword>
<dbReference type="Pfam" id="PF00072">
    <property type="entry name" value="Response_reg"/>
    <property type="match status" value="1"/>
</dbReference>
<dbReference type="PROSITE" id="PS50110">
    <property type="entry name" value="RESPONSE_REGULATORY"/>
    <property type="match status" value="1"/>
</dbReference>
<dbReference type="GO" id="GO:0000160">
    <property type="term" value="P:phosphorelay signal transduction system"/>
    <property type="evidence" value="ECO:0007669"/>
    <property type="project" value="UniProtKB-KW"/>
</dbReference>
<dbReference type="InterPro" id="IPR001789">
    <property type="entry name" value="Sig_transdc_resp-reg_receiver"/>
</dbReference>
<feature type="domain" description="Response regulatory" evidence="4">
    <location>
        <begin position="3"/>
        <end position="119"/>
    </location>
</feature>
<organism evidence="5 6">
    <name type="scientific">Waterburya agarophytonicola KI4</name>
    <dbReference type="NCBI Taxonomy" id="2874699"/>
    <lineage>
        <taxon>Bacteria</taxon>
        <taxon>Bacillati</taxon>
        <taxon>Cyanobacteriota</taxon>
        <taxon>Cyanophyceae</taxon>
        <taxon>Pleurocapsales</taxon>
        <taxon>Hyellaceae</taxon>
        <taxon>Waterburya</taxon>
        <taxon>Waterburya agarophytonicola</taxon>
    </lineage>
</organism>
<protein>
    <submittedName>
        <fullName evidence="5">Response regulator</fullName>
    </submittedName>
</protein>
<dbReference type="PANTHER" id="PTHR44591">
    <property type="entry name" value="STRESS RESPONSE REGULATOR PROTEIN 1"/>
    <property type="match status" value="1"/>
</dbReference>
<dbReference type="Gene3D" id="3.40.50.2300">
    <property type="match status" value="1"/>
</dbReference>
<dbReference type="SMART" id="SM00448">
    <property type="entry name" value="REC"/>
    <property type="match status" value="1"/>
</dbReference>
<dbReference type="EMBL" id="JADWDC010000067">
    <property type="protein sequence ID" value="MCC0179113.1"/>
    <property type="molecule type" value="Genomic_DNA"/>
</dbReference>
<dbReference type="PANTHER" id="PTHR44591:SF14">
    <property type="entry name" value="PROTEIN PILG"/>
    <property type="match status" value="1"/>
</dbReference>
<dbReference type="InterPro" id="IPR050595">
    <property type="entry name" value="Bact_response_regulator"/>
</dbReference>
<keyword evidence="6" id="KW-1185">Reference proteome</keyword>
<comment type="caution">
    <text evidence="5">The sequence shown here is derived from an EMBL/GenBank/DDBJ whole genome shotgun (WGS) entry which is preliminary data.</text>
</comment>
<name>A0A964FL22_9CYAN</name>